<keyword evidence="2" id="KW-1185">Reference proteome</keyword>
<evidence type="ECO:0000313" key="2">
    <source>
        <dbReference type="Proteomes" id="UP000298416"/>
    </source>
</evidence>
<reference evidence="1" key="2">
    <citation type="submission" date="2020-08" db="EMBL/GenBank/DDBJ databases">
        <title>Plant Genome Project.</title>
        <authorList>
            <person name="Zhang R.-G."/>
        </authorList>
    </citation>
    <scope>NUCLEOTIDE SEQUENCE</scope>
    <source>
        <strain evidence="1">Huo1</strain>
        <tissue evidence="1">Leaf</tissue>
    </source>
</reference>
<accession>A0A8X8YX66</accession>
<reference evidence="1" key="1">
    <citation type="submission" date="2018-01" db="EMBL/GenBank/DDBJ databases">
        <authorList>
            <person name="Mao J.F."/>
        </authorList>
    </citation>
    <scope>NUCLEOTIDE SEQUENCE</scope>
    <source>
        <strain evidence="1">Huo1</strain>
        <tissue evidence="1">Leaf</tissue>
    </source>
</reference>
<gene>
    <name evidence="1" type="ORF">SASPL_103139</name>
</gene>
<dbReference type="Proteomes" id="UP000298416">
    <property type="component" value="Unassembled WGS sequence"/>
</dbReference>
<sequence>MRSVPWDSLQSVVIKESNAKQDLFPVDPVTRTISIFLQFFDLVSYNSMPFEPVLFCPFPVRNNGNVFCFFDTINQEKLGHWVQV</sequence>
<dbReference type="AlphaFoldDB" id="A0A8X8YX66"/>
<dbReference type="EMBL" id="PNBA02000001">
    <property type="protein sequence ID" value="KAG6438202.1"/>
    <property type="molecule type" value="Genomic_DNA"/>
</dbReference>
<evidence type="ECO:0000313" key="1">
    <source>
        <dbReference type="EMBL" id="KAG6438202.1"/>
    </source>
</evidence>
<protein>
    <submittedName>
        <fullName evidence="1">Uncharacterized protein</fullName>
    </submittedName>
</protein>
<organism evidence="1">
    <name type="scientific">Salvia splendens</name>
    <name type="common">Scarlet sage</name>
    <dbReference type="NCBI Taxonomy" id="180675"/>
    <lineage>
        <taxon>Eukaryota</taxon>
        <taxon>Viridiplantae</taxon>
        <taxon>Streptophyta</taxon>
        <taxon>Embryophyta</taxon>
        <taxon>Tracheophyta</taxon>
        <taxon>Spermatophyta</taxon>
        <taxon>Magnoliopsida</taxon>
        <taxon>eudicotyledons</taxon>
        <taxon>Gunneridae</taxon>
        <taxon>Pentapetalae</taxon>
        <taxon>asterids</taxon>
        <taxon>lamiids</taxon>
        <taxon>Lamiales</taxon>
        <taxon>Lamiaceae</taxon>
        <taxon>Nepetoideae</taxon>
        <taxon>Mentheae</taxon>
        <taxon>Salviinae</taxon>
        <taxon>Salvia</taxon>
        <taxon>Salvia subgen. Calosphace</taxon>
        <taxon>core Calosphace</taxon>
    </lineage>
</organism>
<proteinExistence type="predicted"/>
<comment type="caution">
    <text evidence="1">The sequence shown here is derived from an EMBL/GenBank/DDBJ whole genome shotgun (WGS) entry which is preliminary data.</text>
</comment>
<name>A0A8X8YX66_SALSN</name>